<dbReference type="OrthoDB" id="7502269at2"/>
<proteinExistence type="predicted"/>
<name>A0A4Y8RET9_9HYPH</name>
<reference evidence="2 3" key="1">
    <citation type="submission" date="2019-03" db="EMBL/GenBank/DDBJ databases">
        <title>Jiella endophytica sp. nov., a novel endophytic bacterium isolated from root of Ficus microcarpa Linn. f.</title>
        <authorList>
            <person name="Tuo L."/>
        </authorList>
    </citation>
    <scope>NUCLEOTIDE SEQUENCE [LARGE SCALE GENOMIC DNA]</scope>
    <source>
        <strain evidence="2 3">CBS5Q-3</strain>
    </source>
</reference>
<organism evidence="2 3">
    <name type="scientific">Jiella endophytica</name>
    <dbReference type="NCBI Taxonomy" id="2558362"/>
    <lineage>
        <taxon>Bacteria</taxon>
        <taxon>Pseudomonadati</taxon>
        <taxon>Pseudomonadota</taxon>
        <taxon>Alphaproteobacteria</taxon>
        <taxon>Hyphomicrobiales</taxon>
        <taxon>Aurantimonadaceae</taxon>
        <taxon>Jiella</taxon>
    </lineage>
</organism>
<accession>A0A4Y8RET9</accession>
<comment type="caution">
    <text evidence="2">The sequence shown here is derived from an EMBL/GenBank/DDBJ whole genome shotgun (WGS) entry which is preliminary data.</text>
</comment>
<evidence type="ECO:0000256" key="1">
    <source>
        <dbReference type="SAM" id="Phobius"/>
    </source>
</evidence>
<keyword evidence="1" id="KW-0812">Transmembrane</keyword>
<keyword evidence="1" id="KW-1133">Transmembrane helix</keyword>
<feature type="transmembrane region" description="Helical" evidence="1">
    <location>
        <begin position="58"/>
        <end position="80"/>
    </location>
</feature>
<evidence type="ECO:0000313" key="2">
    <source>
        <dbReference type="EMBL" id="TFF20836.1"/>
    </source>
</evidence>
<feature type="transmembrane region" description="Helical" evidence="1">
    <location>
        <begin position="92"/>
        <end position="113"/>
    </location>
</feature>
<sequence length="150" mass="16285">MIILRVYKGIADHFPMRFTEWVMMMPTFGMAAALHASPDMFAVSSSFGSLARWADEGTWGLIVLFCGVVRLAALTVNGTFKGFRFSPHLRFGASLVGIFFWSQWTLGFALSWASLGGAPSGIVAYGTFCAMELANLTRSGSDIGKDIRGV</sequence>
<feature type="transmembrane region" description="Helical" evidence="1">
    <location>
        <begin position="21"/>
        <end position="38"/>
    </location>
</feature>
<dbReference type="Proteomes" id="UP000298179">
    <property type="component" value="Unassembled WGS sequence"/>
</dbReference>
<dbReference type="EMBL" id="SOZD01000005">
    <property type="protein sequence ID" value="TFF20836.1"/>
    <property type="molecule type" value="Genomic_DNA"/>
</dbReference>
<protein>
    <submittedName>
        <fullName evidence="2">Uncharacterized protein</fullName>
    </submittedName>
</protein>
<keyword evidence="3" id="KW-1185">Reference proteome</keyword>
<dbReference type="RefSeq" id="WP_134763311.1">
    <property type="nucleotide sequence ID" value="NZ_SOZD01000005.1"/>
</dbReference>
<gene>
    <name evidence="2" type="ORF">E3C22_18280</name>
</gene>
<dbReference type="AlphaFoldDB" id="A0A4Y8RET9"/>
<keyword evidence="1" id="KW-0472">Membrane</keyword>
<evidence type="ECO:0000313" key="3">
    <source>
        <dbReference type="Proteomes" id="UP000298179"/>
    </source>
</evidence>